<organism evidence="2 3">
    <name type="scientific">Paenibacillus cookii</name>
    <dbReference type="NCBI Taxonomy" id="157839"/>
    <lineage>
        <taxon>Bacteria</taxon>
        <taxon>Bacillati</taxon>
        <taxon>Bacillota</taxon>
        <taxon>Bacilli</taxon>
        <taxon>Bacillales</taxon>
        <taxon>Paenibacillaceae</taxon>
        <taxon>Paenibacillus</taxon>
    </lineage>
</organism>
<reference evidence="2 3" key="1">
    <citation type="submission" date="2021-03" db="EMBL/GenBank/DDBJ databases">
        <title>Antimicrobial resistance genes in bacteria isolated from Japanese honey, and their potential for conferring macrolide and lincosamide resistance in the American foulbrood pathogen Paenibacillus larvae.</title>
        <authorList>
            <person name="Okamoto M."/>
            <person name="Kumagai M."/>
            <person name="Kanamori H."/>
            <person name="Takamatsu D."/>
        </authorList>
    </citation>
    <scope>NUCLEOTIDE SEQUENCE [LARGE SCALE GENOMIC DNA]</scope>
    <source>
        <strain evidence="2 3">J21TS3</strain>
    </source>
</reference>
<evidence type="ECO:0000256" key="1">
    <source>
        <dbReference type="ARBA" id="ARBA00006479"/>
    </source>
</evidence>
<dbReference type="PANTHER" id="PTHR18964">
    <property type="entry name" value="ROK (REPRESSOR, ORF, KINASE) FAMILY"/>
    <property type="match status" value="1"/>
</dbReference>
<protein>
    <recommendedName>
        <fullName evidence="4">ROK family protein</fullName>
    </recommendedName>
</protein>
<name>A0ABQ4LWE3_9BACL</name>
<accession>A0ABQ4LWE3</accession>
<dbReference type="InterPro" id="IPR043129">
    <property type="entry name" value="ATPase_NBD"/>
</dbReference>
<comment type="similarity">
    <text evidence="1">Belongs to the ROK (NagC/XylR) family.</text>
</comment>
<keyword evidence="3" id="KW-1185">Reference proteome</keyword>
<dbReference type="Proteomes" id="UP000680638">
    <property type="component" value="Unassembled WGS sequence"/>
</dbReference>
<gene>
    <name evidence="2" type="ORF">J21TS3_24320</name>
</gene>
<dbReference type="Gene3D" id="3.30.420.40">
    <property type="match status" value="2"/>
</dbReference>
<dbReference type="CDD" id="cd23763">
    <property type="entry name" value="ASKHA_ATPase_ROK"/>
    <property type="match status" value="1"/>
</dbReference>
<comment type="caution">
    <text evidence="2">The sequence shown here is derived from an EMBL/GenBank/DDBJ whole genome shotgun (WGS) entry which is preliminary data.</text>
</comment>
<dbReference type="SUPFAM" id="SSF53067">
    <property type="entry name" value="Actin-like ATPase domain"/>
    <property type="match status" value="1"/>
</dbReference>
<dbReference type="Pfam" id="PF00480">
    <property type="entry name" value="ROK"/>
    <property type="match status" value="1"/>
</dbReference>
<dbReference type="PANTHER" id="PTHR18964:SF149">
    <property type="entry name" value="BIFUNCTIONAL UDP-N-ACETYLGLUCOSAMINE 2-EPIMERASE_N-ACETYLMANNOSAMINE KINASE"/>
    <property type="match status" value="1"/>
</dbReference>
<sequence length="309" mass="33419">MIRMRDVVLAFDVGGTYIKAGLVGADGSLLGSPQVYPARSGEKKEALLRHLANLVDIQGKLVPPERGIRGVGLAFPGPFDYERGICLTRGLNKFEALYGVNLREELTARVAAIPGLASRWSGTPAVAIENDAALFALGEYAFGAGRSREKTMYLTLGTGLGSAFVNRGRLVKQGEGVPEEGWLYRLPYRDGVLDDYFSRRGIVRLAEEMGVPQVAHGDEDVKLLAARARDGEMQVVQLFRQFGEKLSEALLPWIGSFQPDEIVIGGQIAKSADLFVSGRLGGVPVRIAADTSISALRGASRLFTDVQRE</sequence>
<proteinExistence type="inferred from homology"/>
<evidence type="ECO:0008006" key="4">
    <source>
        <dbReference type="Google" id="ProtNLM"/>
    </source>
</evidence>
<evidence type="ECO:0000313" key="2">
    <source>
        <dbReference type="EMBL" id="GIO67611.1"/>
    </source>
</evidence>
<evidence type="ECO:0000313" key="3">
    <source>
        <dbReference type="Proteomes" id="UP000680638"/>
    </source>
</evidence>
<dbReference type="EMBL" id="BORW01000010">
    <property type="protein sequence ID" value="GIO67611.1"/>
    <property type="molecule type" value="Genomic_DNA"/>
</dbReference>
<dbReference type="InterPro" id="IPR000600">
    <property type="entry name" value="ROK"/>
</dbReference>